<feature type="transmembrane region" description="Helical" evidence="1">
    <location>
        <begin position="503"/>
        <end position="522"/>
    </location>
</feature>
<keyword evidence="1" id="KW-0472">Membrane</keyword>
<organism evidence="2 3">
    <name type="scientific">Streptomyces caledonius</name>
    <dbReference type="NCBI Taxonomy" id="3134107"/>
    <lineage>
        <taxon>Bacteria</taxon>
        <taxon>Bacillati</taxon>
        <taxon>Actinomycetota</taxon>
        <taxon>Actinomycetes</taxon>
        <taxon>Kitasatosporales</taxon>
        <taxon>Streptomycetaceae</taxon>
        <taxon>Streptomyces</taxon>
    </lineage>
</organism>
<gene>
    <name evidence="2" type="ORF">WKI68_44585</name>
</gene>
<protein>
    <submittedName>
        <fullName evidence="2">Uncharacterized protein</fullName>
    </submittedName>
</protein>
<accession>A0ABU8UEW6</accession>
<keyword evidence="3" id="KW-1185">Reference proteome</keyword>
<comment type="caution">
    <text evidence="2">The sequence shown here is derived from an EMBL/GenBank/DDBJ whole genome shotgun (WGS) entry which is preliminary data.</text>
</comment>
<keyword evidence="1" id="KW-0812">Transmembrane</keyword>
<evidence type="ECO:0000256" key="1">
    <source>
        <dbReference type="SAM" id="Phobius"/>
    </source>
</evidence>
<feature type="transmembrane region" description="Helical" evidence="1">
    <location>
        <begin position="528"/>
        <end position="548"/>
    </location>
</feature>
<keyword evidence="1" id="KW-1133">Transmembrane helix</keyword>
<evidence type="ECO:0000313" key="3">
    <source>
        <dbReference type="Proteomes" id="UP001382904"/>
    </source>
</evidence>
<dbReference type="Proteomes" id="UP001382904">
    <property type="component" value="Unassembled WGS sequence"/>
</dbReference>
<sequence>MCTSAFVVADRVPFGAATATAAATTGTTTAAAAVGDSRQYGVRPVLRAAVYERMRADRPAAYRQAHRIAATYYHQPLHPLHADRLTWYVHELRHLAAVRTELASERLAAFAHGALIAGYAEAAGRAAAVVADASPVPDDQLLAGVIKTLAEILNAPTRVGHGTVVALDDLITRYRVPSDPAATRLVLLARDLVTYYTERPEPVTSLTALTVPGATVTVDPRGMPVLGGELRLLQDIAAPSRAITARTQRVELESSTLVLHQVTTKLATEDRAGRTMVLADLVPWSRADSLEELQLNERGARPVNVLGSNEMVRAVAHGVHRLLGAGEEPAGSSTRAELARRLGTLGWRSGTDELTALLERTRQAQDVDDYLRERIGGLMSHMPVVALLDVYPGLSSEVTYDYKEDCTTRRVGWGRAAVSLSLTLPREVRNRLDFVTPDGLEPAGFHQRSGDRLVPVRSERADPALRRFDVEASGAPEGEGGEGMARIEVDLGFRPTDQEFGDVLRTGMLCMLISVAAFVLLFTLRGTAMWTVIATVVASIGLLVDFSRDRTHHHGSEPLHVYTSKPLRFMRNGNAVMALAAAAVPNANTGAMFASLIVSGVAFLYCLATCIVVTGVKRAAARPLPEPSPHVSPVLSS</sequence>
<name>A0ABU8UEW6_9ACTN</name>
<reference evidence="2 3" key="1">
    <citation type="submission" date="2024-03" db="EMBL/GenBank/DDBJ databases">
        <title>Novel Streptomyces species of biotechnological and ecological value are a feature of Machair soil.</title>
        <authorList>
            <person name="Prole J.R."/>
            <person name="Goodfellow M."/>
            <person name="Allenby N."/>
            <person name="Ward A.C."/>
        </authorList>
    </citation>
    <scope>NUCLEOTIDE SEQUENCE [LARGE SCALE GENOMIC DNA]</scope>
    <source>
        <strain evidence="2 3">MS1.HAVA.3</strain>
    </source>
</reference>
<dbReference type="EMBL" id="JBBKAM010000005">
    <property type="protein sequence ID" value="MEJ8646442.1"/>
    <property type="molecule type" value="Genomic_DNA"/>
</dbReference>
<evidence type="ECO:0000313" key="2">
    <source>
        <dbReference type="EMBL" id="MEJ8646442.1"/>
    </source>
</evidence>
<proteinExistence type="predicted"/>
<feature type="transmembrane region" description="Helical" evidence="1">
    <location>
        <begin position="593"/>
        <end position="616"/>
    </location>
</feature>